<dbReference type="AlphaFoldDB" id="A0A1Y2FRZ5"/>
<evidence type="ECO:0000256" key="2">
    <source>
        <dbReference type="ARBA" id="ARBA00006833"/>
    </source>
</evidence>
<dbReference type="GeneID" id="63787464"/>
<dbReference type="Proteomes" id="UP000193685">
    <property type="component" value="Unassembled WGS sequence"/>
</dbReference>
<keyword evidence="6 15" id="KW-0812">Transmembrane</keyword>
<dbReference type="RefSeq" id="XP_040727636.1">
    <property type="nucleotide sequence ID" value="XM_040870865.1"/>
</dbReference>
<dbReference type="PANTHER" id="PTHR15929:SF0">
    <property type="entry name" value="STORE-OPERATED CALCIUM ENTRY-ASSOCIATED REGULATORY FACTOR"/>
    <property type="match status" value="1"/>
</dbReference>
<feature type="region of interest" description="Disordered" evidence="14">
    <location>
        <begin position="179"/>
        <end position="226"/>
    </location>
</feature>
<evidence type="ECO:0000256" key="10">
    <source>
        <dbReference type="ARBA" id="ARBA00022989"/>
    </source>
</evidence>
<evidence type="ECO:0000256" key="6">
    <source>
        <dbReference type="ARBA" id="ARBA00022692"/>
    </source>
</evidence>
<dbReference type="OrthoDB" id="20303at2759"/>
<gene>
    <name evidence="17" type="ORF">BCR37DRAFT_390520</name>
</gene>
<keyword evidence="4" id="KW-0813">Transport</keyword>
<feature type="compositionally biased region" description="Gly residues" evidence="14">
    <location>
        <begin position="185"/>
        <end position="203"/>
    </location>
</feature>
<dbReference type="OMA" id="WILKGSC"/>
<keyword evidence="18" id="KW-1185">Reference proteome</keyword>
<feature type="region of interest" description="Disordered" evidence="14">
    <location>
        <begin position="250"/>
        <end position="313"/>
    </location>
</feature>
<name>A0A1Y2FRZ5_PROLT</name>
<evidence type="ECO:0000313" key="18">
    <source>
        <dbReference type="Proteomes" id="UP000193685"/>
    </source>
</evidence>
<feature type="transmembrane region" description="Helical" evidence="15">
    <location>
        <begin position="150"/>
        <end position="171"/>
    </location>
</feature>
<keyword evidence="9" id="KW-0106">Calcium</keyword>
<evidence type="ECO:0000256" key="9">
    <source>
        <dbReference type="ARBA" id="ARBA00022837"/>
    </source>
</evidence>
<dbReference type="GO" id="GO:2001256">
    <property type="term" value="P:regulation of store-operated calcium entry"/>
    <property type="evidence" value="ECO:0007669"/>
    <property type="project" value="InterPro"/>
</dbReference>
<keyword evidence="11" id="KW-0406">Ion transport</keyword>
<keyword evidence="12 15" id="KW-0472">Membrane</keyword>
<protein>
    <recommendedName>
        <fullName evidence="3">Store-operated calcium entry-associated regulatory factor</fullName>
    </recommendedName>
    <alternativeName>
        <fullName evidence="13">Transmembrane protein 66</fullName>
    </alternativeName>
</protein>
<dbReference type="PANTHER" id="PTHR15929">
    <property type="entry name" value="STORE-OPERATED CALCIUM ENTRY-ASSOCIATED REGULATORY FACTOR"/>
    <property type="match status" value="1"/>
</dbReference>
<feature type="chain" id="PRO_5012237545" description="Store-operated calcium entry-associated regulatory factor" evidence="16">
    <location>
        <begin position="17"/>
        <end position="313"/>
    </location>
</feature>
<keyword evidence="10 15" id="KW-1133">Transmembrane helix</keyword>
<evidence type="ECO:0000256" key="4">
    <source>
        <dbReference type="ARBA" id="ARBA00022448"/>
    </source>
</evidence>
<evidence type="ECO:0000256" key="15">
    <source>
        <dbReference type="SAM" id="Phobius"/>
    </source>
</evidence>
<evidence type="ECO:0000256" key="5">
    <source>
        <dbReference type="ARBA" id="ARBA00022568"/>
    </source>
</evidence>
<evidence type="ECO:0000256" key="1">
    <source>
        <dbReference type="ARBA" id="ARBA00004115"/>
    </source>
</evidence>
<comment type="caution">
    <text evidence="17">The sequence shown here is derived from an EMBL/GenBank/DDBJ whole genome shotgun (WGS) entry which is preliminary data.</text>
</comment>
<dbReference type="InterPro" id="IPR009567">
    <property type="entry name" value="SARAF"/>
</dbReference>
<reference evidence="17 18" key="1">
    <citation type="submission" date="2016-07" db="EMBL/GenBank/DDBJ databases">
        <title>Pervasive Adenine N6-methylation of Active Genes in Fungi.</title>
        <authorList>
            <consortium name="DOE Joint Genome Institute"/>
            <person name="Mondo S.J."/>
            <person name="Dannebaum R.O."/>
            <person name="Kuo R.C."/>
            <person name="Labutti K."/>
            <person name="Haridas S."/>
            <person name="Kuo A."/>
            <person name="Salamov A."/>
            <person name="Ahrendt S.R."/>
            <person name="Lipzen A."/>
            <person name="Sullivan W."/>
            <person name="Andreopoulos W.B."/>
            <person name="Clum A."/>
            <person name="Lindquist E."/>
            <person name="Daum C."/>
            <person name="Ramamoorthy G.K."/>
            <person name="Gryganskyi A."/>
            <person name="Culley D."/>
            <person name="Magnuson J.K."/>
            <person name="James T.Y."/>
            <person name="O'Malley M.A."/>
            <person name="Stajich J.E."/>
            <person name="Spatafora J.W."/>
            <person name="Visel A."/>
            <person name="Grigoriev I.V."/>
        </authorList>
    </citation>
    <scope>NUCLEOTIDE SEQUENCE [LARGE SCALE GENOMIC DNA]</scope>
    <source>
        <strain evidence="17 18">12-1054</strain>
    </source>
</reference>
<sequence length="313" mass="33115">MKFSSLLLIATQISFALSFGRDKGVPLASVRTLTLRAGQLTTGRRSKVPQLKCVGGSAQGLYEVDVLQCRNLGPQYTLDDIQWSCTAARLPDSYQLGSTEVICEGFNHPDDTNITPGSCGVEYTLHLTDIGEKRYSGFARVHRLRHGSTWFSKAFSLLFVGVLGFIIYNLYKSCTRPGHRAAGGRRPGGGWGGFFGGGGTGGGGDDHGNAPPPYSRGKYASQQSTQAASGMSPWAAAGLGAAGYMLGRLTSGNNREREDGYARTSSWGARPNYGAPQGSFDHDDYGAGPSGSGSGSNMGPMRSSTGFGGTRRR</sequence>
<keyword evidence="7 16" id="KW-0732">Signal</keyword>
<comment type="similarity">
    <text evidence="2">Belongs to the SARAF family.</text>
</comment>
<evidence type="ECO:0000256" key="14">
    <source>
        <dbReference type="SAM" id="MobiDB-lite"/>
    </source>
</evidence>
<organism evidence="17 18">
    <name type="scientific">Protomyces lactucae-debilis</name>
    <dbReference type="NCBI Taxonomy" id="2754530"/>
    <lineage>
        <taxon>Eukaryota</taxon>
        <taxon>Fungi</taxon>
        <taxon>Dikarya</taxon>
        <taxon>Ascomycota</taxon>
        <taxon>Taphrinomycotina</taxon>
        <taxon>Taphrinomycetes</taxon>
        <taxon>Taphrinales</taxon>
        <taxon>Protomycetaceae</taxon>
        <taxon>Protomyces</taxon>
    </lineage>
</organism>
<evidence type="ECO:0000256" key="13">
    <source>
        <dbReference type="ARBA" id="ARBA00031116"/>
    </source>
</evidence>
<evidence type="ECO:0000313" key="17">
    <source>
        <dbReference type="EMBL" id="ORY86780.1"/>
    </source>
</evidence>
<keyword evidence="5" id="KW-0109">Calcium transport</keyword>
<keyword evidence="8" id="KW-0256">Endoplasmic reticulum</keyword>
<accession>A0A1Y2FRZ5</accession>
<proteinExistence type="inferred from homology"/>
<feature type="signal peptide" evidence="16">
    <location>
        <begin position="1"/>
        <end position="16"/>
    </location>
</feature>
<dbReference type="STRING" id="56484.A0A1Y2FRZ5"/>
<dbReference type="EMBL" id="MCFI01000002">
    <property type="protein sequence ID" value="ORY86780.1"/>
    <property type="molecule type" value="Genomic_DNA"/>
</dbReference>
<evidence type="ECO:0000256" key="3">
    <source>
        <dbReference type="ARBA" id="ARBA00016584"/>
    </source>
</evidence>
<evidence type="ECO:0000256" key="16">
    <source>
        <dbReference type="SAM" id="SignalP"/>
    </source>
</evidence>
<dbReference type="Pfam" id="PF06682">
    <property type="entry name" value="SARAF"/>
    <property type="match status" value="1"/>
</dbReference>
<evidence type="ECO:0000256" key="8">
    <source>
        <dbReference type="ARBA" id="ARBA00022824"/>
    </source>
</evidence>
<evidence type="ECO:0000256" key="12">
    <source>
        <dbReference type="ARBA" id="ARBA00023136"/>
    </source>
</evidence>
<dbReference type="GO" id="GO:0006816">
    <property type="term" value="P:calcium ion transport"/>
    <property type="evidence" value="ECO:0007669"/>
    <property type="project" value="UniProtKB-KW"/>
</dbReference>
<evidence type="ECO:0000256" key="11">
    <source>
        <dbReference type="ARBA" id="ARBA00023065"/>
    </source>
</evidence>
<comment type="subcellular location">
    <subcellularLocation>
        <location evidence="1">Endoplasmic reticulum membrane</location>
        <topology evidence="1">Single-pass type I membrane protein</topology>
    </subcellularLocation>
</comment>
<evidence type="ECO:0000256" key="7">
    <source>
        <dbReference type="ARBA" id="ARBA00022729"/>
    </source>
</evidence>
<dbReference type="GO" id="GO:0005789">
    <property type="term" value="C:endoplasmic reticulum membrane"/>
    <property type="evidence" value="ECO:0007669"/>
    <property type="project" value="UniProtKB-SubCell"/>
</dbReference>